<sequence length="50" mass="5803">MGSYSFQNDMLFSKRRGVQSLTYSSESYYIINNHIVSFGACTFKTAPYYK</sequence>
<dbReference type="EMBL" id="CACRSZ010000094">
    <property type="protein sequence ID" value="VYT53044.1"/>
    <property type="molecule type" value="Genomic_DNA"/>
</dbReference>
<dbReference type="EMBL" id="CZAE01000041">
    <property type="protein sequence ID" value="CUQ31275.1"/>
    <property type="molecule type" value="Genomic_DNA"/>
</dbReference>
<gene>
    <name evidence="2" type="ORF">BFLFYP10_04428</name>
    <name evidence="1" type="ORF">ERS852461_04951</name>
</gene>
<accession>A0A174VGV6</accession>
<name>A0A174VGV6_9BACE</name>
<dbReference type="Proteomes" id="UP000095606">
    <property type="component" value="Unassembled WGS sequence"/>
</dbReference>
<reference evidence="1 3" key="1">
    <citation type="submission" date="2015-09" db="EMBL/GenBank/DDBJ databases">
        <authorList>
            <consortium name="Pathogen Informatics"/>
        </authorList>
    </citation>
    <scope>NUCLEOTIDE SEQUENCE [LARGE SCALE GENOMIC DNA]</scope>
    <source>
        <strain evidence="1 3">2789STDY5834846</strain>
    </source>
</reference>
<evidence type="ECO:0000313" key="3">
    <source>
        <dbReference type="Proteomes" id="UP000095606"/>
    </source>
</evidence>
<protein>
    <submittedName>
        <fullName evidence="1">Uncharacterized protein</fullName>
    </submittedName>
</protein>
<proteinExistence type="predicted"/>
<reference evidence="2" key="2">
    <citation type="submission" date="2019-11" db="EMBL/GenBank/DDBJ databases">
        <authorList>
            <person name="Feng L."/>
        </authorList>
    </citation>
    <scope>NUCLEOTIDE SEQUENCE</scope>
    <source>
        <strain evidence="2">BfaecisLFYP10</strain>
    </source>
</reference>
<evidence type="ECO:0000313" key="2">
    <source>
        <dbReference type="EMBL" id="VYT53044.1"/>
    </source>
</evidence>
<organism evidence="1 3">
    <name type="scientific">Bacteroides faecis</name>
    <dbReference type="NCBI Taxonomy" id="674529"/>
    <lineage>
        <taxon>Bacteria</taxon>
        <taxon>Pseudomonadati</taxon>
        <taxon>Bacteroidota</taxon>
        <taxon>Bacteroidia</taxon>
        <taxon>Bacteroidales</taxon>
        <taxon>Bacteroidaceae</taxon>
        <taxon>Bacteroides</taxon>
    </lineage>
</organism>
<evidence type="ECO:0000313" key="1">
    <source>
        <dbReference type="EMBL" id="CUQ31275.1"/>
    </source>
</evidence>
<dbReference type="AlphaFoldDB" id="A0A174VGV6"/>
<accession>A0A6N2XFE6</accession>